<dbReference type="EMBL" id="CP036316">
    <property type="protein sequence ID" value="QDT66320.1"/>
    <property type="molecule type" value="Genomic_DNA"/>
</dbReference>
<evidence type="ECO:0000313" key="6">
    <source>
        <dbReference type="EMBL" id="QDT66320.1"/>
    </source>
</evidence>
<evidence type="ECO:0000256" key="4">
    <source>
        <dbReference type="SAM" id="SignalP"/>
    </source>
</evidence>
<dbReference type="RefSeq" id="WP_145265317.1">
    <property type="nucleotide sequence ID" value="NZ_CP036316.1"/>
</dbReference>
<organism evidence="6 7">
    <name type="scientific">Calycomorphotria hydatis</name>
    <dbReference type="NCBI Taxonomy" id="2528027"/>
    <lineage>
        <taxon>Bacteria</taxon>
        <taxon>Pseudomonadati</taxon>
        <taxon>Planctomycetota</taxon>
        <taxon>Planctomycetia</taxon>
        <taxon>Planctomycetales</taxon>
        <taxon>Planctomycetaceae</taxon>
        <taxon>Calycomorphotria</taxon>
    </lineage>
</organism>
<dbReference type="InterPro" id="IPR011992">
    <property type="entry name" value="EF-hand-dom_pair"/>
</dbReference>
<proteinExistence type="predicted"/>
<protein>
    <submittedName>
        <fullName evidence="6">EF hand</fullName>
    </submittedName>
</protein>
<name>A0A517TD66_9PLAN</name>
<feature type="compositionally biased region" description="Gly residues" evidence="3">
    <location>
        <begin position="95"/>
        <end position="108"/>
    </location>
</feature>
<keyword evidence="2" id="KW-0677">Repeat</keyword>
<feature type="region of interest" description="Disordered" evidence="3">
    <location>
        <begin position="170"/>
        <end position="250"/>
    </location>
</feature>
<dbReference type="Pfam" id="PF13202">
    <property type="entry name" value="EF-hand_5"/>
    <property type="match status" value="2"/>
</dbReference>
<keyword evidence="4" id="KW-0732">Signal</keyword>
<dbReference type="InterPro" id="IPR002048">
    <property type="entry name" value="EF_hand_dom"/>
</dbReference>
<dbReference type="PANTHER" id="PTHR10827:SF98">
    <property type="entry name" value="45 KDA CALCIUM-BINDING PROTEIN"/>
    <property type="match status" value="1"/>
</dbReference>
<evidence type="ECO:0000256" key="3">
    <source>
        <dbReference type="SAM" id="MobiDB-lite"/>
    </source>
</evidence>
<dbReference type="InterPro" id="IPR018247">
    <property type="entry name" value="EF_Hand_1_Ca_BS"/>
</dbReference>
<dbReference type="KEGG" id="chya:V22_35860"/>
<gene>
    <name evidence="6" type="ORF">V22_35860</name>
</gene>
<dbReference type="PANTHER" id="PTHR10827">
    <property type="entry name" value="RETICULOCALBIN"/>
    <property type="match status" value="1"/>
</dbReference>
<evidence type="ECO:0000259" key="5">
    <source>
        <dbReference type="PROSITE" id="PS50222"/>
    </source>
</evidence>
<dbReference type="AlphaFoldDB" id="A0A517TD66"/>
<feature type="domain" description="EF-hand" evidence="5">
    <location>
        <begin position="112"/>
        <end position="147"/>
    </location>
</feature>
<dbReference type="PROSITE" id="PS00018">
    <property type="entry name" value="EF_HAND_1"/>
    <property type="match status" value="2"/>
</dbReference>
<accession>A0A517TD66</accession>
<dbReference type="SUPFAM" id="SSF47473">
    <property type="entry name" value="EF-hand"/>
    <property type="match status" value="1"/>
</dbReference>
<dbReference type="PROSITE" id="PS50222">
    <property type="entry name" value="EF_HAND_2"/>
    <property type="match status" value="2"/>
</dbReference>
<evidence type="ECO:0000256" key="2">
    <source>
        <dbReference type="ARBA" id="ARBA00022737"/>
    </source>
</evidence>
<dbReference type="Gene3D" id="1.10.238.10">
    <property type="entry name" value="EF-hand"/>
    <property type="match status" value="3"/>
</dbReference>
<dbReference type="OrthoDB" id="271466at2"/>
<reference evidence="6 7" key="1">
    <citation type="submission" date="2019-02" db="EMBL/GenBank/DDBJ databases">
        <title>Deep-cultivation of Planctomycetes and their phenomic and genomic characterization uncovers novel biology.</title>
        <authorList>
            <person name="Wiegand S."/>
            <person name="Jogler M."/>
            <person name="Boedeker C."/>
            <person name="Pinto D."/>
            <person name="Vollmers J."/>
            <person name="Rivas-Marin E."/>
            <person name="Kohn T."/>
            <person name="Peeters S.H."/>
            <person name="Heuer A."/>
            <person name="Rast P."/>
            <person name="Oberbeckmann S."/>
            <person name="Bunk B."/>
            <person name="Jeske O."/>
            <person name="Meyerdierks A."/>
            <person name="Storesund J.E."/>
            <person name="Kallscheuer N."/>
            <person name="Luecker S."/>
            <person name="Lage O.M."/>
            <person name="Pohl T."/>
            <person name="Merkel B.J."/>
            <person name="Hornburger P."/>
            <person name="Mueller R.-W."/>
            <person name="Bruemmer F."/>
            <person name="Labrenz M."/>
            <person name="Spormann A.M."/>
            <person name="Op den Camp H."/>
            <person name="Overmann J."/>
            <person name="Amann R."/>
            <person name="Jetten M.S.M."/>
            <person name="Mascher T."/>
            <person name="Medema M.H."/>
            <person name="Devos D.P."/>
            <person name="Kaster A.-K."/>
            <person name="Ovreas L."/>
            <person name="Rohde M."/>
            <person name="Galperin M.Y."/>
            <person name="Jogler C."/>
        </authorList>
    </citation>
    <scope>NUCLEOTIDE SEQUENCE [LARGE SCALE GENOMIC DNA]</scope>
    <source>
        <strain evidence="6 7">V22</strain>
    </source>
</reference>
<evidence type="ECO:0000256" key="1">
    <source>
        <dbReference type="ARBA" id="ARBA00022723"/>
    </source>
</evidence>
<dbReference type="GO" id="GO:0005509">
    <property type="term" value="F:calcium ion binding"/>
    <property type="evidence" value="ECO:0007669"/>
    <property type="project" value="InterPro"/>
</dbReference>
<evidence type="ECO:0000313" key="7">
    <source>
        <dbReference type="Proteomes" id="UP000319976"/>
    </source>
</evidence>
<sequence length="420" mass="44081" precursor="true">MHNKFILAIATTACLFGMTICSAQDGAAESVELSDSLKSEVEQVSTRVSENINSGLALLTDGNEPAKLIEVIKTVRPMGYGQPESGSSRGDGSRGRSGGGNRGGGGSRGLPSTEEELQVRFKSLDANGDGRWTGDEVNRFMSSQPANSDGVVTFDEYKAAWLAIRERMQGGGAGGGHNHGSGGHSHGGGGQNNGGERGARGGESGVGEGRGRSGAGGAQSRGGQGGRQRGGVSGGQGARGATVNDDATFLTSLDRDRDRLLTSSEVKEAVSENTAKNFSTFAAHDKDRDGKLSPAEYAQSLSLPEGSQLNENGLDRRSQMRFQRMDADQDGTLSIESELLGGMKNSLLARGMAIRCCFQANGIDADGDQKVSREELDASNLSDDMKKSLEARLETPQPLSSLYQRFLAVSLQSLTKPQAE</sequence>
<keyword evidence="7" id="KW-1185">Reference proteome</keyword>
<feature type="region of interest" description="Disordered" evidence="3">
    <location>
        <begin position="78"/>
        <end position="149"/>
    </location>
</feature>
<feature type="chain" id="PRO_5022087201" evidence="4">
    <location>
        <begin position="24"/>
        <end position="420"/>
    </location>
</feature>
<feature type="signal peptide" evidence="4">
    <location>
        <begin position="1"/>
        <end position="23"/>
    </location>
</feature>
<feature type="domain" description="EF-hand" evidence="5">
    <location>
        <begin position="272"/>
        <end position="307"/>
    </location>
</feature>
<feature type="compositionally biased region" description="Gly residues" evidence="3">
    <location>
        <begin position="170"/>
        <end position="238"/>
    </location>
</feature>
<keyword evidence="1" id="KW-0479">Metal-binding</keyword>
<dbReference type="Proteomes" id="UP000319976">
    <property type="component" value="Chromosome"/>
</dbReference>